<evidence type="ECO:0000313" key="1">
    <source>
        <dbReference type="EMBL" id="KQH84769.1"/>
    </source>
</evidence>
<dbReference type="GeneID" id="50533944"/>
<dbReference type="Pfam" id="PF10678">
    <property type="entry name" value="DUF2492"/>
    <property type="match status" value="1"/>
</dbReference>
<dbReference type="Proteomes" id="UP000051221">
    <property type="component" value="Unassembled WGS sequence"/>
</dbReference>
<dbReference type="RefSeq" id="WP_004724402.1">
    <property type="nucleotide sequence ID" value="NZ_CABLCD010000011.1"/>
</dbReference>
<dbReference type="InterPro" id="IPR019620">
    <property type="entry name" value="Metal-bd_prot_put"/>
</dbReference>
<evidence type="ECO:0000313" key="2">
    <source>
        <dbReference type="Proteomes" id="UP000051221"/>
    </source>
</evidence>
<dbReference type="NCBIfam" id="TIGR03853">
    <property type="entry name" value="matur_matur"/>
    <property type="match status" value="1"/>
</dbReference>
<sequence length="78" mass="8981">MTPDIHAHQVLHLIKQTPMTESALRDVVCREFGANARFHTCKLSGLDLDSLLTFFQDKRKVVIEDGLWHLNQARVCQH</sequence>
<protein>
    <recommendedName>
        <fullName evidence="3">Metal-binding protein</fullName>
    </recommendedName>
</protein>
<dbReference type="AlphaFoldDB" id="A0A0Q2M9P5"/>
<comment type="caution">
    <text evidence="1">The sequence shown here is derived from an EMBL/GenBank/DDBJ whole genome shotgun (WGS) entry which is preliminary data.</text>
</comment>
<gene>
    <name evidence="1" type="ORF">AMR76_16775</name>
</gene>
<dbReference type="EMBL" id="LKHS01000016">
    <property type="protein sequence ID" value="KQH84769.1"/>
    <property type="molecule type" value="Genomic_DNA"/>
</dbReference>
<accession>A0A0Q2M9P5</accession>
<dbReference type="OrthoDB" id="285410at2"/>
<dbReference type="FunCoup" id="A0A0Q2M9P5">
    <property type="interactions" value="31"/>
</dbReference>
<proteinExistence type="predicted"/>
<reference evidence="1 2" key="1">
    <citation type="submission" date="2015-08" db="EMBL/GenBank/DDBJ databases">
        <title>Antibacterial properties of a collection of Vibrionaceae strains.</title>
        <authorList>
            <person name="Giubergia S."/>
        </authorList>
    </citation>
    <scope>NUCLEOTIDE SEQUENCE [LARGE SCALE GENOMIC DNA]</scope>
    <source>
        <strain evidence="1 2">S0821</strain>
    </source>
</reference>
<evidence type="ECO:0008006" key="3">
    <source>
        <dbReference type="Google" id="ProtNLM"/>
    </source>
</evidence>
<keyword evidence="2" id="KW-1185">Reference proteome</keyword>
<organism evidence="1 2">
    <name type="scientific">Vibrio furnissii</name>
    <dbReference type="NCBI Taxonomy" id="29494"/>
    <lineage>
        <taxon>Bacteria</taxon>
        <taxon>Pseudomonadati</taxon>
        <taxon>Pseudomonadota</taxon>
        <taxon>Gammaproteobacteria</taxon>
        <taxon>Vibrionales</taxon>
        <taxon>Vibrionaceae</taxon>
        <taxon>Vibrio</taxon>
    </lineage>
</organism>
<dbReference type="OMA" id="HEVLHMM"/>
<dbReference type="InParanoid" id="A0A0Q2M9P5"/>
<name>A0A0Q2M9P5_VIBFU</name>